<feature type="region of interest" description="Disordered" evidence="3">
    <location>
        <begin position="327"/>
        <end position="349"/>
    </location>
</feature>
<keyword evidence="2" id="KW-0964">Secreted</keyword>
<proteinExistence type="predicted"/>
<dbReference type="InterPro" id="IPR050557">
    <property type="entry name" value="RTX_toxin/Mannuronan_C5-epim"/>
</dbReference>
<evidence type="ECO:0000256" key="2">
    <source>
        <dbReference type="ARBA" id="ARBA00022525"/>
    </source>
</evidence>
<dbReference type="PRINTS" id="PR00313">
    <property type="entry name" value="CABNDNGRPT"/>
</dbReference>
<evidence type="ECO:0000313" key="5">
    <source>
        <dbReference type="EMBL" id="MCZ0961355.1"/>
    </source>
</evidence>
<name>A0ABT4J3Y2_9RHOB</name>
<reference evidence="5" key="1">
    <citation type="submission" date="2022-12" db="EMBL/GenBank/DDBJ databases">
        <title>Paracoccus sp. EF6 isolated from a lake water.</title>
        <authorList>
            <person name="Liu H."/>
        </authorList>
    </citation>
    <scope>NUCLEOTIDE SEQUENCE</scope>
    <source>
        <strain evidence="5">EF6</strain>
    </source>
</reference>
<dbReference type="RefSeq" id="WP_268941351.1">
    <property type="nucleotide sequence ID" value="NZ_JAPTYD010000006.1"/>
</dbReference>
<dbReference type="InterPro" id="IPR018511">
    <property type="entry name" value="Hemolysin-typ_Ca-bd_CS"/>
</dbReference>
<dbReference type="InterPro" id="IPR001343">
    <property type="entry name" value="Hemolysn_Ca-bd"/>
</dbReference>
<dbReference type="EMBL" id="JAPTYD010000006">
    <property type="protein sequence ID" value="MCZ0961355.1"/>
    <property type="molecule type" value="Genomic_DNA"/>
</dbReference>
<feature type="compositionally biased region" description="Gly residues" evidence="3">
    <location>
        <begin position="327"/>
        <end position="337"/>
    </location>
</feature>
<dbReference type="SUPFAM" id="SSF51120">
    <property type="entry name" value="beta-Roll"/>
    <property type="match status" value="4"/>
</dbReference>
<dbReference type="InterPro" id="IPR036844">
    <property type="entry name" value="Hint_dom_sf"/>
</dbReference>
<gene>
    <name evidence="5" type="ORF">OU682_06960</name>
</gene>
<feature type="region of interest" description="Disordered" evidence="3">
    <location>
        <begin position="859"/>
        <end position="888"/>
    </location>
</feature>
<evidence type="ECO:0000256" key="1">
    <source>
        <dbReference type="ARBA" id="ARBA00004613"/>
    </source>
</evidence>
<dbReference type="Pfam" id="PF13403">
    <property type="entry name" value="Hint_2"/>
    <property type="match status" value="1"/>
</dbReference>
<dbReference type="PROSITE" id="PS00330">
    <property type="entry name" value="HEMOLYSIN_CALCIUM"/>
    <property type="match status" value="6"/>
</dbReference>
<dbReference type="PANTHER" id="PTHR38340">
    <property type="entry name" value="S-LAYER PROTEIN"/>
    <property type="match status" value="1"/>
</dbReference>
<evidence type="ECO:0000259" key="4">
    <source>
        <dbReference type="Pfam" id="PF13403"/>
    </source>
</evidence>
<organism evidence="5 6">
    <name type="scientific">Paracoccus benzoatiresistens</name>
    <dbReference type="NCBI Taxonomy" id="2997341"/>
    <lineage>
        <taxon>Bacteria</taxon>
        <taxon>Pseudomonadati</taxon>
        <taxon>Pseudomonadota</taxon>
        <taxon>Alphaproteobacteria</taxon>
        <taxon>Rhodobacterales</taxon>
        <taxon>Paracoccaceae</taxon>
        <taxon>Paracoccus</taxon>
    </lineage>
</organism>
<accession>A0ABT4J3Y2</accession>
<feature type="compositionally biased region" description="Basic residues" evidence="3">
    <location>
        <begin position="871"/>
        <end position="888"/>
    </location>
</feature>
<sequence>MASVTYSMLYLGRLPDADPTETNTAPENTAVLNGKTFGSSGNPIFAQSTRVTLNDFNNDGSVSTNYAAANTTDNVTYRIGTTNYTQAADSIFFVTNATVVQTLDGGGTRTLTNVTLRVFQAANGDTFLLPPASANQQPGEAQLVEYPISSITIPPTGTYNTTFNAISTSRVALPFEDGYVDGTDGNDLIADSYTDGSGDRIDANDAMLPGTTGNQDFIRAGLGNDTVYAGNGADSVRGGDGDDLLYGYGQTTGDDGANDSLEGGAGNDTVYGGGGADSILGDADNDLLDGGTGNDFLDGGAGLDTLLGGAGSDALLGGSEADSLVGGADGDSLGGGDGNDRIFGDDTLGTDTTGGADTIDAGAGDDVVVAGVGNDSVIGGLGADSATGGAGNDSLYGDDSLGTNTAGGADTLDGGAGTDVLIGGYGADSLIGGAGGDSLGGGEGNDRIFGDDTLGTDITGGADTIDAGAGDDFVVAGAGNDTVTGGLGADSLSGGAGSDTLYGDDSLGADTAGGADTIDAGAEADAVFGGFGSDSLAGGTGGDTVNGGAGNDVLGGGSLSGGAFVDDNTADTLTGGEGFDRFIAGNGDLISDFGTTGGNPGGGNDSVDLSGYYNAANLAIVNAARAAAGQQPYATPLRWLRADQADGTLNDISTANGFGSSFSLRIQNGGTAVEGSALTLETVNVVCFADDVLIETRDGPVAAGDLSAGTMVRTRDAGLQPIRWIGRRRLNAEDLAAMPHLRPIRIRKGALGADTPRADLVVSPQHRILVRSGIAQKMFGAPEVLVAAKQLLTIEGIENADDMAAVTYVHFLFDGHQIVISNGAETESLHTGAQALSSVGPAAREEIFTIFPELRQGAERPAARPLASGRMGRRLAMRHHRNQKPLVA</sequence>
<comment type="subcellular location">
    <subcellularLocation>
        <location evidence="1">Secreted</location>
    </subcellularLocation>
</comment>
<dbReference type="Proteomes" id="UP001149822">
    <property type="component" value="Unassembled WGS sequence"/>
</dbReference>
<dbReference type="SUPFAM" id="SSF51294">
    <property type="entry name" value="Hedgehog/intein (Hint) domain"/>
    <property type="match status" value="1"/>
</dbReference>
<protein>
    <submittedName>
        <fullName evidence="5">Hint domain-containing protein</fullName>
    </submittedName>
</protein>
<dbReference type="Gene3D" id="2.150.10.10">
    <property type="entry name" value="Serralysin-like metalloprotease, C-terminal"/>
    <property type="match status" value="5"/>
</dbReference>
<comment type="caution">
    <text evidence="5">The sequence shown here is derived from an EMBL/GenBank/DDBJ whole genome shotgun (WGS) entry which is preliminary data.</text>
</comment>
<keyword evidence="6" id="KW-1185">Reference proteome</keyword>
<feature type="domain" description="Hedgehog/Intein (Hint)" evidence="4">
    <location>
        <begin position="686"/>
        <end position="832"/>
    </location>
</feature>
<evidence type="ECO:0000313" key="6">
    <source>
        <dbReference type="Proteomes" id="UP001149822"/>
    </source>
</evidence>
<dbReference type="InterPro" id="IPR028992">
    <property type="entry name" value="Hedgehog/Intein_dom"/>
</dbReference>
<dbReference type="PANTHER" id="PTHR38340:SF1">
    <property type="entry name" value="S-LAYER PROTEIN"/>
    <property type="match status" value="1"/>
</dbReference>
<dbReference type="Pfam" id="PF00353">
    <property type="entry name" value="HemolysinCabind"/>
    <property type="match status" value="8"/>
</dbReference>
<dbReference type="InterPro" id="IPR011049">
    <property type="entry name" value="Serralysin-like_metalloprot_C"/>
</dbReference>
<evidence type="ECO:0000256" key="3">
    <source>
        <dbReference type="SAM" id="MobiDB-lite"/>
    </source>
</evidence>